<feature type="binding site" description="axial binding residue" evidence="8">
    <location>
        <position position="389"/>
    </location>
    <ligand>
        <name>heme</name>
        <dbReference type="ChEBI" id="CHEBI:30413"/>
    </ligand>
    <ligandPart>
        <name>Fe</name>
        <dbReference type="ChEBI" id="CHEBI:18248"/>
    </ligandPart>
</feature>
<dbReference type="PANTHER" id="PTHR46300">
    <property type="entry name" value="P450, PUTATIVE (EUROFUNG)-RELATED-RELATED"/>
    <property type="match status" value="1"/>
</dbReference>
<keyword evidence="4 8" id="KW-0479">Metal-binding</keyword>
<dbReference type="InterPro" id="IPR001128">
    <property type="entry name" value="Cyt_P450"/>
</dbReference>
<evidence type="ECO:0000256" key="6">
    <source>
        <dbReference type="ARBA" id="ARBA00023004"/>
    </source>
</evidence>
<organism evidence="10 11">
    <name type="scientific">Aspergillus avenaceus</name>
    <dbReference type="NCBI Taxonomy" id="36643"/>
    <lineage>
        <taxon>Eukaryota</taxon>
        <taxon>Fungi</taxon>
        <taxon>Dikarya</taxon>
        <taxon>Ascomycota</taxon>
        <taxon>Pezizomycotina</taxon>
        <taxon>Eurotiomycetes</taxon>
        <taxon>Eurotiomycetidae</taxon>
        <taxon>Eurotiales</taxon>
        <taxon>Aspergillaceae</taxon>
        <taxon>Aspergillus</taxon>
        <taxon>Aspergillus subgen. Circumdati</taxon>
    </lineage>
</organism>
<evidence type="ECO:0000256" key="3">
    <source>
        <dbReference type="ARBA" id="ARBA00022617"/>
    </source>
</evidence>
<dbReference type="OrthoDB" id="1470350at2759"/>
<dbReference type="InterPro" id="IPR017972">
    <property type="entry name" value="Cyt_P450_CS"/>
</dbReference>
<evidence type="ECO:0000313" key="11">
    <source>
        <dbReference type="Proteomes" id="UP000325780"/>
    </source>
</evidence>
<sequence length="479" mass="54525">MKIQFTLQTSILLLIAYVFLRKLSSKRNHLPLPDGPKPMPVLGNVHEMLRTSPTACFQRWHRKYGPIITVRCGRQLVISIGDHGIAHNLLNKKGAIYSSRPRFIIASEYMTSGMNTAIIPCGKLWQSHHRIMAPLLDKSSIKKYEPLLDLESLQALSDLLSSDDYSKDLSRYITSILMTLGYMDIEQINKYLFEFMGNIYASLVELFPVLEHVPSILAPWKKTARYVERKTTDIHVKNLELAMKSCTWNWAQNAAQSKTGQQLSTKELAYGIGTFQQAGYDATLILDQIVGSSRLPSFKDLPHLPYLSAMVTEATRWQPPAPFAIPHATTEDSEYMEYHIPKDTIIIPNMWVMSFDNEAFPEPYELKPEMWLQNPDMVHSPFGFGRRLCPGRHLGMSMISILLARLLWAYDISHVYRDGKKVEVDPWDLKFTFTASSAPFEASFSVRSPQHKGVIESTWAEAEKDIGKILESIRSANDL</sequence>
<reference evidence="10 11" key="1">
    <citation type="submission" date="2019-04" db="EMBL/GenBank/DDBJ databases">
        <title>Friends and foes A comparative genomics study of 23 Aspergillus species from section Flavi.</title>
        <authorList>
            <consortium name="DOE Joint Genome Institute"/>
            <person name="Kjaerbolling I."/>
            <person name="Vesth T."/>
            <person name="Frisvad J.C."/>
            <person name="Nybo J.L."/>
            <person name="Theobald S."/>
            <person name="Kildgaard S."/>
            <person name="Isbrandt T."/>
            <person name="Kuo A."/>
            <person name="Sato A."/>
            <person name="Lyhne E.K."/>
            <person name="Kogle M.E."/>
            <person name="Wiebenga A."/>
            <person name="Kun R.S."/>
            <person name="Lubbers R.J."/>
            <person name="Makela M.R."/>
            <person name="Barry K."/>
            <person name="Chovatia M."/>
            <person name="Clum A."/>
            <person name="Daum C."/>
            <person name="Haridas S."/>
            <person name="He G."/>
            <person name="LaButti K."/>
            <person name="Lipzen A."/>
            <person name="Mondo S."/>
            <person name="Riley R."/>
            <person name="Salamov A."/>
            <person name="Simmons B.A."/>
            <person name="Magnuson J.K."/>
            <person name="Henrissat B."/>
            <person name="Mortensen U.H."/>
            <person name="Larsen T.O."/>
            <person name="Devries R.P."/>
            <person name="Grigoriev I.V."/>
            <person name="Machida M."/>
            <person name="Baker S.E."/>
            <person name="Andersen M.R."/>
        </authorList>
    </citation>
    <scope>NUCLEOTIDE SEQUENCE [LARGE SCALE GENOMIC DNA]</scope>
    <source>
        <strain evidence="10 11">IBT 18842</strain>
    </source>
</reference>
<accession>A0A5N6TXX6</accession>
<dbReference type="PRINTS" id="PR00463">
    <property type="entry name" value="EP450I"/>
</dbReference>
<keyword evidence="7 9" id="KW-0503">Monooxygenase</keyword>
<keyword evidence="3 8" id="KW-0349">Heme</keyword>
<dbReference type="GO" id="GO:0005506">
    <property type="term" value="F:iron ion binding"/>
    <property type="evidence" value="ECO:0007669"/>
    <property type="project" value="InterPro"/>
</dbReference>
<gene>
    <name evidence="10" type="ORF">BDV25DRAFT_129034</name>
</gene>
<evidence type="ECO:0000256" key="5">
    <source>
        <dbReference type="ARBA" id="ARBA00023002"/>
    </source>
</evidence>
<dbReference type="CDD" id="cd11065">
    <property type="entry name" value="CYP64-like"/>
    <property type="match status" value="1"/>
</dbReference>
<dbReference type="GO" id="GO:0016705">
    <property type="term" value="F:oxidoreductase activity, acting on paired donors, with incorporation or reduction of molecular oxygen"/>
    <property type="evidence" value="ECO:0007669"/>
    <property type="project" value="InterPro"/>
</dbReference>
<dbReference type="Proteomes" id="UP000325780">
    <property type="component" value="Unassembled WGS sequence"/>
</dbReference>
<evidence type="ECO:0000256" key="1">
    <source>
        <dbReference type="ARBA" id="ARBA00001971"/>
    </source>
</evidence>
<dbReference type="AlphaFoldDB" id="A0A5N6TXX6"/>
<evidence type="ECO:0000256" key="4">
    <source>
        <dbReference type="ARBA" id="ARBA00022723"/>
    </source>
</evidence>
<dbReference type="InterPro" id="IPR036396">
    <property type="entry name" value="Cyt_P450_sf"/>
</dbReference>
<dbReference type="InterPro" id="IPR002401">
    <property type="entry name" value="Cyt_P450_E_grp-I"/>
</dbReference>
<dbReference type="GO" id="GO:0020037">
    <property type="term" value="F:heme binding"/>
    <property type="evidence" value="ECO:0007669"/>
    <property type="project" value="InterPro"/>
</dbReference>
<evidence type="ECO:0000256" key="7">
    <source>
        <dbReference type="ARBA" id="ARBA00023033"/>
    </source>
</evidence>
<dbReference type="SUPFAM" id="SSF48264">
    <property type="entry name" value="Cytochrome P450"/>
    <property type="match status" value="1"/>
</dbReference>
<keyword evidence="5 9" id="KW-0560">Oxidoreductase</keyword>
<dbReference type="Pfam" id="PF00067">
    <property type="entry name" value="p450"/>
    <property type="match status" value="2"/>
</dbReference>
<dbReference type="Gene3D" id="1.10.630.10">
    <property type="entry name" value="Cytochrome P450"/>
    <property type="match status" value="2"/>
</dbReference>
<comment type="cofactor">
    <cofactor evidence="1 8">
        <name>heme</name>
        <dbReference type="ChEBI" id="CHEBI:30413"/>
    </cofactor>
</comment>
<comment type="similarity">
    <text evidence="2 9">Belongs to the cytochrome P450 family.</text>
</comment>
<dbReference type="EMBL" id="ML742078">
    <property type="protein sequence ID" value="KAE8151104.1"/>
    <property type="molecule type" value="Genomic_DNA"/>
</dbReference>
<dbReference type="PANTHER" id="PTHR46300:SF1">
    <property type="entry name" value="P450, PUTATIVE (EUROFUNG)-RELATED"/>
    <property type="match status" value="1"/>
</dbReference>
<evidence type="ECO:0000256" key="2">
    <source>
        <dbReference type="ARBA" id="ARBA00010617"/>
    </source>
</evidence>
<protein>
    <submittedName>
        <fullName evidence="10">Cytochrome P450</fullName>
    </submittedName>
</protein>
<keyword evidence="6 8" id="KW-0408">Iron</keyword>
<dbReference type="GO" id="GO:0004497">
    <property type="term" value="F:monooxygenase activity"/>
    <property type="evidence" value="ECO:0007669"/>
    <property type="project" value="UniProtKB-KW"/>
</dbReference>
<name>A0A5N6TXX6_ASPAV</name>
<dbReference type="PROSITE" id="PS00086">
    <property type="entry name" value="CYTOCHROME_P450"/>
    <property type="match status" value="1"/>
</dbReference>
<evidence type="ECO:0000313" key="10">
    <source>
        <dbReference type="EMBL" id="KAE8151104.1"/>
    </source>
</evidence>
<evidence type="ECO:0000256" key="8">
    <source>
        <dbReference type="PIRSR" id="PIRSR602401-1"/>
    </source>
</evidence>
<dbReference type="InterPro" id="IPR050364">
    <property type="entry name" value="Cytochrome_P450_fung"/>
</dbReference>
<evidence type="ECO:0000256" key="9">
    <source>
        <dbReference type="RuleBase" id="RU000461"/>
    </source>
</evidence>
<keyword evidence="11" id="KW-1185">Reference proteome</keyword>
<proteinExistence type="inferred from homology"/>